<evidence type="ECO:0000256" key="3">
    <source>
        <dbReference type="ARBA" id="ARBA00023315"/>
    </source>
</evidence>
<dbReference type="Gene3D" id="3.30.559.10">
    <property type="entry name" value="Chloramphenicol acetyltransferase-like domain"/>
    <property type="match status" value="2"/>
</dbReference>
<dbReference type="Proteomes" id="UP000636800">
    <property type="component" value="Chromosome 3"/>
</dbReference>
<name>A0A835VA56_VANPL</name>
<dbReference type="Pfam" id="PF02458">
    <property type="entry name" value="Transferase"/>
    <property type="match status" value="1"/>
</dbReference>
<proteinExistence type="inferred from homology"/>
<evidence type="ECO:0000313" key="5">
    <source>
        <dbReference type="Proteomes" id="UP000636800"/>
    </source>
</evidence>
<keyword evidence="3" id="KW-0012">Acyltransferase</keyword>
<comment type="similarity">
    <text evidence="1">Belongs to the plant acyltransferase family.</text>
</comment>
<accession>A0A835VA56</accession>
<evidence type="ECO:0000256" key="2">
    <source>
        <dbReference type="ARBA" id="ARBA00022679"/>
    </source>
</evidence>
<dbReference type="SUPFAM" id="SSF52777">
    <property type="entry name" value="CoA-dependent acyltransferases"/>
    <property type="match status" value="1"/>
</dbReference>
<protein>
    <submittedName>
        <fullName evidence="4">Uncharacterized protein</fullName>
    </submittedName>
</protein>
<dbReference type="GO" id="GO:0016747">
    <property type="term" value="F:acyltransferase activity, transferring groups other than amino-acyl groups"/>
    <property type="evidence" value="ECO:0007669"/>
    <property type="project" value="TreeGrafter"/>
</dbReference>
<dbReference type="InterPro" id="IPR023213">
    <property type="entry name" value="CAT-like_dom_sf"/>
</dbReference>
<sequence>MDVQIQRSTVIAASEPTSKPLELPLTVFDRYASDLHIAVLFAFSPPIPMNSDIIDALTKTLLLHFPTLAARLDGLRHRPCLILGGGGDGALVVEAAVDSILEDHLPILPSEKMTRFHPSCTDPAKLLQVQLTRFRCGGLVVGVTAHHRVADGQSMSNFYVAWGRIARGLPINRIPGYDISWLCPRFPPKLEFEHWGVEFVPVPPHSTKPFPLDLAQVDPTKIANVLLRYSHEFIESELKASLRERFTTFEVLLAHVWRKLTAVRGLSHGETTKVRVTVNGRRRLRPPVADEFVGNLVICAHTSATVGELMDGGLAGAARRVREGVRRIDDAYFRSVIDFGEEYKEAELVPVYEREGNLLSPNMEAESWLGFQFQEMDFGGGTLRAFIPSWVPVEGLVIFLPSLAEEGGVDVMVALLQEDAEILKEISHTLS</sequence>
<dbReference type="EMBL" id="JADCNL010000003">
    <property type="protein sequence ID" value="KAG0488696.1"/>
    <property type="molecule type" value="Genomic_DNA"/>
</dbReference>
<dbReference type="PANTHER" id="PTHR31642">
    <property type="entry name" value="TRICHOTHECENE 3-O-ACETYLTRANSFERASE"/>
    <property type="match status" value="1"/>
</dbReference>
<keyword evidence="5" id="KW-1185">Reference proteome</keyword>
<comment type="caution">
    <text evidence="4">The sequence shown here is derived from an EMBL/GenBank/DDBJ whole genome shotgun (WGS) entry which is preliminary data.</text>
</comment>
<organism evidence="4 5">
    <name type="scientific">Vanilla planifolia</name>
    <name type="common">Vanilla</name>
    <dbReference type="NCBI Taxonomy" id="51239"/>
    <lineage>
        <taxon>Eukaryota</taxon>
        <taxon>Viridiplantae</taxon>
        <taxon>Streptophyta</taxon>
        <taxon>Embryophyta</taxon>
        <taxon>Tracheophyta</taxon>
        <taxon>Spermatophyta</taxon>
        <taxon>Magnoliopsida</taxon>
        <taxon>Liliopsida</taxon>
        <taxon>Asparagales</taxon>
        <taxon>Orchidaceae</taxon>
        <taxon>Vanilloideae</taxon>
        <taxon>Vanilleae</taxon>
        <taxon>Vanilla</taxon>
    </lineage>
</organism>
<evidence type="ECO:0000256" key="1">
    <source>
        <dbReference type="ARBA" id="ARBA00009861"/>
    </source>
</evidence>
<dbReference type="AlphaFoldDB" id="A0A835VA56"/>
<gene>
    <name evidence="4" type="ORF">HPP92_007507</name>
</gene>
<dbReference type="PANTHER" id="PTHR31642:SF151">
    <property type="entry name" value="OS12G0134700 PROTEIN"/>
    <property type="match status" value="1"/>
</dbReference>
<dbReference type="InterPro" id="IPR050317">
    <property type="entry name" value="Plant_Fungal_Acyltransferase"/>
</dbReference>
<reference evidence="4 5" key="1">
    <citation type="journal article" date="2020" name="Nat. Food">
        <title>A phased Vanilla planifolia genome enables genetic improvement of flavour and production.</title>
        <authorList>
            <person name="Hasing T."/>
            <person name="Tang H."/>
            <person name="Brym M."/>
            <person name="Khazi F."/>
            <person name="Huang T."/>
            <person name="Chambers A.H."/>
        </authorList>
    </citation>
    <scope>NUCLEOTIDE SEQUENCE [LARGE SCALE GENOMIC DNA]</scope>
    <source>
        <tissue evidence="4">Leaf</tissue>
    </source>
</reference>
<evidence type="ECO:0000313" key="4">
    <source>
        <dbReference type="EMBL" id="KAG0488696.1"/>
    </source>
</evidence>
<keyword evidence="2" id="KW-0808">Transferase</keyword>